<dbReference type="EMBL" id="PNYC01000001">
    <property type="protein sequence ID" value="PMS38848.1"/>
    <property type="molecule type" value="Genomic_DNA"/>
</dbReference>
<keyword evidence="3" id="KW-1185">Reference proteome</keyword>
<sequence length="219" mass="24268">MLARADSYRTGSDDAQTRVRITNVIDGSLEDGTDYLVYARTNGDTLAITQTGENQGQKYLATDEGHWFYVPNTRRAVRINGLQRLQGEVVISDITRTHWAKTYSATVAANAAAQIDGRDVTELDLAATDPDSVYPKVKLWVTSNGDVPVRAQFFLASGLLFRTADFGPLVDINGRKLIDKITYRNEIEKKRASVVQLSNGEARKLPVSWFNPDSLSNVN</sequence>
<accession>A0A2N7XAT5</accession>
<reference evidence="2 3" key="1">
    <citation type="submission" date="2018-01" db="EMBL/GenBank/DDBJ databases">
        <title>Whole genome analyses suggest that Burkholderia sensu lato contains two further novel genera in the rhizoxinica-symbiotica group Mycetohabitans gen. nov., and Trinickia gen. nov.: implications for the evolution of diazotrophy and nodulation in the Burkholderiaceae.</title>
        <authorList>
            <person name="Estrada-de los Santos P."/>
            <person name="Palmer M."/>
            <person name="Chavez-Ramirez B."/>
            <person name="Beukes C."/>
            <person name="Steenkamp E.T."/>
            <person name="Hirsch A.M."/>
            <person name="Manyaka P."/>
            <person name="Maluk M."/>
            <person name="Lafos M."/>
            <person name="Crook M."/>
            <person name="Gross E."/>
            <person name="Simon M.F."/>
            <person name="Bueno dos Reis Junior F."/>
            <person name="Poole P.S."/>
            <person name="Venter S.N."/>
            <person name="James E.K."/>
        </authorList>
    </citation>
    <scope>NUCLEOTIDE SEQUENCE [LARGE SCALE GENOMIC DNA]</scope>
    <source>
        <strain evidence="2 3">JPY 581</strain>
    </source>
</reference>
<dbReference type="OrthoDB" id="368800at2"/>
<dbReference type="InterPro" id="IPR033399">
    <property type="entry name" value="TP_0789-like"/>
</dbReference>
<evidence type="ECO:0000313" key="3">
    <source>
        <dbReference type="Proteomes" id="UP000235777"/>
    </source>
</evidence>
<gene>
    <name evidence="2" type="ORF">C0Z20_00490</name>
</gene>
<protein>
    <submittedName>
        <fullName evidence="2">Outer membrane lipoprotein-sorting protein</fullName>
    </submittedName>
</protein>
<dbReference type="CDD" id="cd16329">
    <property type="entry name" value="LolA_like"/>
    <property type="match status" value="1"/>
</dbReference>
<name>A0A2N7XAT5_9BURK</name>
<dbReference type="Gene3D" id="2.50.20.10">
    <property type="entry name" value="Lipoprotein localisation LolA/LolB/LppX"/>
    <property type="match status" value="1"/>
</dbReference>
<dbReference type="STRING" id="863227.GCA_000373005_01138"/>
<feature type="domain" description="Uncharacterized protein TP-0789" evidence="1">
    <location>
        <begin position="48"/>
        <end position="216"/>
    </location>
</feature>
<organism evidence="2 3">
    <name type="scientific">Trinickia symbiotica</name>
    <dbReference type="NCBI Taxonomy" id="863227"/>
    <lineage>
        <taxon>Bacteria</taxon>
        <taxon>Pseudomonadati</taxon>
        <taxon>Pseudomonadota</taxon>
        <taxon>Betaproteobacteria</taxon>
        <taxon>Burkholderiales</taxon>
        <taxon>Burkholderiaceae</taxon>
        <taxon>Trinickia</taxon>
    </lineage>
</organism>
<comment type="caution">
    <text evidence="2">The sequence shown here is derived from an EMBL/GenBank/DDBJ whole genome shotgun (WGS) entry which is preliminary data.</text>
</comment>
<evidence type="ECO:0000259" key="1">
    <source>
        <dbReference type="Pfam" id="PF17131"/>
    </source>
</evidence>
<dbReference type="AlphaFoldDB" id="A0A2N7XAT5"/>
<proteinExistence type="predicted"/>
<dbReference type="Proteomes" id="UP000235777">
    <property type="component" value="Unassembled WGS sequence"/>
</dbReference>
<dbReference type="Pfam" id="PF17131">
    <property type="entry name" value="LolA_like"/>
    <property type="match status" value="1"/>
</dbReference>
<keyword evidence="2" id="KW-0449">Lipoprotein</keyword>
<evidence type="ECO:0000313" key="2">
    <source>
        <dbReference type="EMBL" id="PMS38848.1"/>
    </source>
</evidence>